<evidence type="ECO:0000313" key="5">
    <source>
        <dbReference type="Proteomes" id="UP001319104"/>
    </source>
</evidence>
<comment type="similarity">
    <text evidence="1 2">Belongs to the metallophosphoesterase superfamily. YfcE family.</text>
</comment>
<reference evidence="4 5" key="1">
    <citation type="submission" date="2021-05" db="EMBL/GenBank/DDBJ databases">
        <authorList>
            <person name="Zhang Z.D."/>
            <person name="Osman G."/>
        </authorList>
    </citation>
    <scope>NUCLEOTIDE SEQUENCE [LARGE SCALE GENOMIC DNA]</scope>
    <source>
        <strain evidence="4 5">KCTC 32217</strain>
    </source>
</reference>
<dbReference type="Proteomes" id="UP001319104">
    <property type="component" value="Unassembled WGS sequence"/>
</dbReference>
<evidence type="ECO:0000256" key="1">
    <source>
        <dbReference type="ARBA" id="ARBA00008950"/>
    </source>
</evidence>
<dbReference type="InterPro" id="IPR029052">
    <property type="entry name" value="Metallo-depent_PP-like"/>
</dbReference>
<dbReference type="EMBL" id="JAHCMY010000006">
    <property type="protein sequence ID" value="MBS9524786.1"/>
    <property type="molecule type" value="Genomic_DNA"/>
</dbReference>
<sequence length="172" mass="19231">MGKLIGLISDSHSYIDEAVLRHLEDVDEIWHAGDIGELNVIEQLPKGKQLRVVTGNIDDSSAQAEFPEEQLFEVEGVRVLMIHIGGKPPRYAKGIKSRIKQTAPKLFVCGHSHILKVEFDQASNVLYMNPGAIGIQGFHQVRTLLKFELAEGQIKNLRVVELGKRAQARMKQ</sequence>
<comment type="caution">
    <text evidence="4">The sequence shown here is derived from an EMBL/GenBank/DDBJ whole genome shotgun (WGS) entry which is preliminary data.</text>
</comment>
<dbReference type="GO" id="GO:0016787">
    <property type="term" value="F:hydrolase activity"/>
    <property type="evidence" value="ECO:0007669"/>
    <property type="project" value="UniProtKB-UniRule"/>
</dbReference>
<dbReference type="NCBIfam" id="TIGR00040">
    <property type="entry name" value="yfcE"/>
    <property type="match status" value="1"/>
</dbReference>
<gene>
    <name evidence="4" type="ORF">KI659_12270</name>
</gene>
<keyword evidence="5" id="KW-1185">Reference proteome</keyword>
<evidence type="ECO:0000313" key="4">
    <source>
        <dbReference type="EMBL" id="MBS9524786.1"/>
    </source>
</evidence>
<dbReference type="SUPFAM" id="SSF56300">
    <property type="entry name" value="Metallo-dependent phosphatases"/>
    <property type="match status" value="1"/>
</dbReference>
<evidence type="ECO:0000256" key="2">
    <source>
        <dbReference type="RuleBase" id="RU362039"/>
    </source>
</evidence>
<proteinExistence type="inferred from homology"/>
<comment type="cofactor">
    <cofactor evidence="2">
        <name>a divalent metal cation</name>
        <dbReference type="ChEBI" id="CHEBI:60240"/>
    </cofactor>
</comment>
<dbReference type="RefSeq" id="WP_213945645.1">
    <property type="nucleotide sequence ID" value="NZ_JAHCMY010000006.1"/>
</dbReference>
<feature type="domain" description="Calcineurin-like phosphoesterase" evidence="3">
    <location>
        <begin position="5"/>
        <end position="149"/>
    </location>
</feature>
<dbReference type="Gene3D" id="3.60.21.10">
    <property type="match status" value="1"/>
</dbReference>
<evidence type="ECO:0000259" key="3">
    <source>
        <dbReference type="Pfam" id="PF12850"/>
    </source>
</evidence>
<dbReference type="InterPro" id="IPR024654">
    <property type="entry name" value="Calcineurin-like_PHP_lpxH"/>
</dbReference>
<dbReference type="Pfam" id="PF12850">
    <property type="entry name" value="Metallophos_2"/>
    <property type="match status" value="1"/>
</dbReference>
<dbReference type="InterPro" id="IPR000979">
    <property type="entry name" value="Phosphodiesterase_MJ0936/Vps29"/>
</dbReference>
<dbReference type="AlphaFoldDB" id="A0AAP2CKA0"/>
<keyword evidence="2" id="KW-0479">Metal-binding</keyword>
<protein>
    <recommendedName>
        <fullName evidence="2">Phosphoesterase</fullName>
        <ecNumber evidence="2">3.1.4.-</ecNumber>
    </recommendedName>
</protein>
<dbReference type="EC" id="3.1.4.-" evidence="2"/>
<name>A0AAP2CKA0_9BACT</name>
<organism evidence="4 5">
    <name type="scientific">Litoribacter ruber</name>
    <dbReference type="NCBI Taxonomy" id="702568"/>
    <lineage>
        <taxon>Bacteria</taxon>
        <taxon>Pseudomonadati</taxon>
        <taxon>Bacteroidota</taxon>
        <taxon>Cytophagia</taxon>
        <taxon>Cytophagales</taxon>
        <taxon>Cyclobacteriaceae</taxon>
        <taxon>Litoribacter</taxon>
    </lineage>
</organism>
<dbReference type="GO" id="GO:0046872">
    <property type="term" value="F:metal ion binding"/>
    <property type="evidence" value="ECO:0007669"/>
    <property type="project" value="UniProtKB-KW"/>
</dbReference>
<accession>A0AAP2CKA0</accession>